<gene>
    <name evidence="2" type="ORF">HRI_002980800</name>
</gene>
<organism evidence="2 3">
    <name type="scientific">Hibiscus trionum</name>
    <name type="common">Flower of an hour</name>
    <dbReference type="NCBI Taxonomy" id="183268"/>
    <lineage>
        <taxon>Eukaryota</taxon>
        <taxon>Viridiplantae</taxon>
        <taxon>Streptophyta</taxon>
        <taxon>Embryophyta</taxon>
        <taxon>Tracheophyta</taxon>
        <taxon>Spermatophyta</taxon>
        <taxon>Magnoliopsida</taxon>
        <taxon>eudicotyledons</taxon>
        <taxon>Gunneridae</taxon>
        <taxon>Pentapetalae</taxon>
        <taxon>rosids</taxon>
        <taxon>malvids</taxon>
        <taxon>Malvales</taxon>
        <taxon>Malvaceae</taxon>
        <taxon>Malvoideae</taxon>
        <taxon>Hibiscus</taxon>
    </lineage>
</organism>
<feature type="region of interest" description="Disordered" evidence="1">
    <location>
        <begin position="408"/>
        <end position="479"/>
    </location>
</feature>
<feature type="region of interest" description="Disordered" evidence="1">
    <location>
        <begin position="1"/>
        <end position="98"/>
    </location>
</feature>
<sequence length="770" mass="88172">MASPSDSPDQPQPVPNENPNPPQESPEALDPETLQPQNKPDDQEDLIEEAANVEDPELSVHSSPPNSDFHVTTPNGFRRGGGPKRKKTATKRRAPGKRAQKNLEILSEVLKPIPFVPNKTLDFSSREELLNRLGLWDFVHLEFDRDLRVDLIAQLIATYDPQNRRSYVNGCRIGVNRADLARALRLPVKKDKDSAVGIEVSKESVGFLEEFVSNWVLLHEDTWLMPVEVFNWTKIIKEGNFEKVDWAGMIWFMVEKELTAAPNLKNCYYSSHMQCLIKYQKKELLLEKPEQEVYDAKEEEEEEEHNIPGRFKMSADLVNESSRGSQLEEHDIELSLGGQDNLMNKDDDVKKEAVVGDEDVMDCEESKGDEPQLVQWHLDGDSHMDVGGESFLRRCNLGDVDMVEEKEQEIREEVEMGDGEEGGKEEEQEEENDELEEQDEQEEQHEEQDEQGEHHEEQDEEEEQHGEGFPISPKGDNLEGVHSINLLEGMETADLPFTTGLHIRDNSSGEFLVSRVDAQTVPAVSSVLGNGNKREIDHENDVSHNSLNVSNKRLRTDGQWDKSSEFDMCMGQMQHLMEKARMLYAAKEQACGDSSMHQQVLLHELQRRDSLIEHLQKAKFEEQQKRQMEVYRLERELYLMENLLNGYRKALKETNRAFAEYRARCPLPDEPLYKDVSGSGGLVLSAREIEKQRLKQEEEERLNRLLIENKIKDFEAVWIGKFDAHKDVVSLLSNKLVDAENEVKLLKELSNRKVSGAPECVPNEIEMSSQ</sequence>
<reference evidence="2" key="1">
    <citation type="submission" date="2023-05" db="EMBL/GenBank/DDBJ databases">
        <title>Genome and transcriptome analyses reveal genes involved in the formation of fine ridges on petal epidermal cells in Hibiscus trionum.</title>
        <authorList>
            <person name="Koshimizu S."/>
            <person name="Masuda S."/>
            <person name="Ishii T."/>
            <person name="Shirasu K."/>
            <person name="Hoshino A."/>
            <person name="Arita M."/>
        </authorList>
    </citation>
    <scope>NUCLEOTIDE SEQUENCE</scope>
    <source>
        <strain evidence="2">Hamamatsu line</strain>
    </source>
</reference>
<feature type="compositionally biased region" description="Acidic residues" evidence="1">
    <location>
        <begin position="415"/>
        <end position="450"/>
    </location>
</feature>
<evidence type="ECO:0000256" key="1">
    <source>
        <dbReference type="SAM" id="MobiDB-lite"/>
    </source>
</evidence>
<name>A0A9W7IEN0_HIBTR</name>
<evidence type="ECO:0000313" key="2">
    <source>
        <dbReference type="EMBL" id="GMI93115.1"/>
    </source>
</evidence>
<accession>A0A9W7IEN0</accession>
<feature type="compositionally biased region" description="Basic residues" evidence="1">
    <location>
        <begin position="81"/>
        <end position="98"/>
    </location>
</feature>
<feature type="compositionally biased region" description="Acidic residues" evidence="1">
    <location>
        <begin position="42"/>
        <end position="57"/>
    </location>
</feature>
<dbReference type="OrthoDB" id="1935530at2759"/>
<dbReference type="PANTHER" id="PTHR35120:SF2">
    <property type="entry name" value="AMINOTRANSFERASE-LIKE PLANT MOBILE DOMAIN-CONTAINING PROTEIN"/>
    <property type="match status" value="1"/>
</dbReference>
<dbReference type="Proteomes" id="UP001165190">
    <property type="component" value="Unassembled WGS sequence"/>
</dbReference>
<feature type="compositionally biased region" description="Pro residues" evidence="1">
    <location>
        <begin position="10"/>
        <end position="24"/>
    </location>
</feature>
<feature type="compositionally biased region" description="Polar residues" evidence="1">
    <location>
        <begin position="60"/>
        <end position="75"/>
    </location>
</feature>
<proteinExistence type="predicted"/>
<keyword evidence="3" id="KW-1185">Reference proteome</keyword>
<dbReference type="PANTHER" id="PTHR35120">
    <property type="entry name" value="HISTONE ACETYLTRANSFERASE KAT6B-LIKE"/>
    <property type="match status" value="1"/>
</dbReference>
<dbReference type="EMBL" id="BSYR01000025">
    <property type="protein sequence ID" value="GMI93115.1"/>
    <property type="molecule type" value="Genomic_DNA"/>
</dbReference>
<dbReference type="AlphaFoldDB" id="A0A9W7IEN0"/>
<protein>
    <submittedName>
        <fullName evidence="2">EAR motif-Containing Adaptor Protein</fullName>
    </submittedName>
</protein>
<comment type="caution">
    <text evidence="2">The sequence shown here is derived from an EMBL/GenBank/DDBJ whole genome shotgun (WGS) entry which is preliminary data.</text>
</comment>
<evidence type="ECO:0000313" key="3">
    <source>
        <dbReference type="Proteomes" id="UP001165190"/>
    </source>
</evidence>